<dbReference type="EMBL" id="CP045227">
    <property type="protein sequence ID" value="QFS49580.1"/>
    <property type="molecule type" value="Genomic_DNA"/>
</dbReference>
<dbReference type="RefSeq" id="WP_152590937.1">
    <property type="nucleotide sequence ID" value="NZ_CP045227.1"/>
</dbReference>
<dbReference type="SMART" id="SM00530">
    <property type="entry name" value="HTH_XRE"/>
    <property type="match status" value="1"/>
</dbReference>
<keyword evidence="4" id="KW-1185">Reference proteome</keyword>
<feature type="domain" description="HTH cro/C1-type" evidence="2">
    <location>
        <begin position="7"/>
        <end position="62"/>
    </location>
</feature>
<dbReference type="KEGG" id="nsh:GXM_07074"/>
<sequence length="118" mass="13223">MAVEVRLKEIRNARGFSQNELARRLEMSLTNVQKIEYGQAKSIPLDTLDKLCKILQCEVGELLVRIPDDDEENSQLPISTIIPATEQNSPVNESKSQSNKKARKSVGSIVLPFEKRSA</sequence>
<dbReference type="SUPFAM" id="SSF47413">
    <property type="entry name" value="lambda repressor-like DNA-binding domains"/>
    <property type="match status" value="1"/>
</dbReference>
<dbReference type="AlphaFoldDB" id="A0A5P8WA77"/>
<dbReference type="InterPro" id="IPR001387">
    <property type="entry name" value="Cro/C1-type_HTH"/>
</dbReference>
<evidence type="ECO:0000256" key="1">
    <source>
        <dbReference type="SAM" id="MobiDB-lite"/>
    </source>
</evidence>
<feature type="compositionally biased region" description="Polar residues" evidence="1">
    <location>
        <begin position="85"/>
        <end position="97"/>
    </location>
</feature>
<dbReference type="GO" id="GO:0003677">
    <property type="term" value="F:DNA binding"/>
    <property type="evidence" value="ECO:0007669"/>
    <property type="project" value="InterPro"/>
</dbReference>
<evidence type="ECO:0000313" key="3">
    <source>
        <dbReference type="EMBL" id="QFS49580.1"/>
    </source>
</evidence>
<dbReference type="Gene3D" id="1.10.260.40">
    <property type="entry name" value="lambda repressor-like DNA-binding domains"/>
    <property type="match status" value="1"/>
</dbReference>
<evidence type="ECO:0000313" key="4">
    <source>
        <dbReference type="Proteomes" id="UP000326678"/>
    </source>
</evidence>
<dbReference type="CDD" id="cd00093">
    <property type="entry name" value="HTH_XRE"/>
    <property type="match status" value="1"/>
</dbReference>
<dbReference type="PANTHER" id="PTHR37301:SF1">
    <property type="entry name" value="DNA-BINDING PROTEIN"/>
    <property type="match status" value="1"/>
</dbReference>
<dbReference type="PROSITE" id="PS50943">
    <property type="entry name" value="HTH_CROC1"/>
    <property type="match status" value="1"/>
</dbReference>
<gene>
    <name evidence="3" type="ORF">GXM_07074</name>
</gene>
<accession>A0A5P8WA77</accession>
<evidence type="ECO:0000259" key="2">
    <source>
        <dbReference type="PROSITE" id="PS50943"/>
    </source>
</evidence>
<name>A0A5P8WA77_9NOSO</name>
<dbReference type="PANTHER" id="PTHR37301">
    <property type="entry name" value="DNA-BINDING PROTEIN-RELATED"/>
    <property type="match status" value="1"/>
</dbReference>
<feature type="region of interest" description="Disordered" evidence="1">
    <location>
        <begin position="73"/>
        <end position="118"/>
    </location>
</feature>
<proteinExistence type="predicted"/>
<reference evidence="3 4" key="1">
    <citation type="submission" date="2019-10" db="EMBL/GenBank/DDBJ databases">
        <title>Genomic and transcriptomic insights into the perfect genentic adaptation of a filamentous nitrogen-fixing cyanobacterium to rice fields.</title>
        <authorList>
            <person name="Chen Z."/>
        </authorList>
    </citation>
    <scope>NUCLEOTIDE SEQUENCE [LARGE SCALE GENOMIC DNA]</scope>
    <source>
        <strain evidence="3">CCNUC1</strain>
    </source>
</reference>
<dbReference type="Proteomes" id="UP000326678">
    <property type="component" value="Chromosome Gxm2"/>
</dbReference>
<dbReference type="InterPro" id="IPR010982">
    <property type="entry name" value="Lambda_DNA-bd_dom_sf"/>
</dbReference>
<organism evidence="3 4">
    <name type="scientific">Nostoc sphaeroides CCNUC1</name>
    <dbReference type="NCBI Taxonomy" id="2653204"/>
    <lineage>
        <taxon>Bacteria</taxon>
        <taxon>Bacillati</taxon>
        <taxon>Cyanobacteriota</taxon>
        <taxon>Cyanophyceae</taxon>
        <taxon>Nostocales</taxon>
        <taxon>Nostocaceae</taxon>
        <taxon>Nostoc</taxon>
    </lineage>
</organism>
<protein>
    <submittedName>
        <fullName evidence="3">Putative transcriptional regulator</fullName>
    </submittedName>
</protein>
<dbReference type="Pfam" id="PF13443">
    <property type="entry name" value="HTH_26"/>
    <property type="match status" value="1"/>
</dbReference>